<dbReference type="InterPro" id="IPR003767">
    <property type="entry name" value="Malate/L-lactate_DH-like"/>
</dbReference>
<evidence type="ECO:0000313" key="4">
    <source>
        <dbReference type="Proteomes" id="UP000051298"/>
    </source>
</evidence>
<dbReference type="PANTHER" id="PTHR11091">
    <property type="entry name" value="OXIDOREDUCTASE-RELATED"/>
    <property type="match status" value="1"/>
</dbReference>
<dbReference type="InterPro" id="IPR036111">
    <property type="entry name" value="Mal/L-sulfo/L-lacto_DH-like_sf"/>
</dbReference>
<dbReference type="GO" id="GO:0016491">
    <property type="term" value="F:oxidoreductase activity"/>
    <property type="evidence" value="ECO:0007669"/>
    <property type="project" value="UniProtKB-KW"/>
</dbReference>
<dbReference type="Proteomes" id="UP000051298">
    <property type="component" value="Unassembled WGS sequence"/>
</dbReference>
<dbReference type="InterPro" id="IPR043144">
    <property type="entry name" value="Mal/L-sulf/L-lact_DH-like_ah"/>
</dbReference>
<sequence length="352" mass="37391">MTTQNETLVSETDLRALCLKMMELAKLDSKGARATADVLVTTDMWGVHTHGTRQLPKLLENFETGKMDLNATASVIDEGPTWASIDGKRAMAFQTAIDGMEMAINKARDAGTATVTARNIGHFGAAGYFAVMAAEAGMIGIAMCNVDPCIAVPGTKGPVLGTNPFAYGIPTSGRPVFFDIATSAVAATKVFRAKARGETIPDGWLVDKDGVPTNDPSHYPEEGALLPFAAHKGYGFAFLIEALCAGLSGGPTPDKVNCWVSSTPEPVNQSFTFIAINPDTFAAGRNFLNYMDGLTAHVQSADKAVNADHIYLPGEIEWRKYQIAQQQGIALPADVADVLRSAAAKYGVDFPV</sequence>
<dbReference type="AlphaFoldDB" id="A0A0P1EV92"/>
<dbReference type="Gene3D" id="1.10.1530.10">
    <property type="match status" value="1"/>
</dbReference>
<comment type="similarity">
    <text evidence="1">Belongs to the LDH2/MDH2 oxidoreductase family.</text>
</comment>
<dbReference type="RefSeq" id="WP_058122207.1">
    <property type="nucleotide sequence ID" value="NZ_CYRX01000006.1"/>
</dbReference>
<evidence type="ECO:0000256" key="1">
    <source>
        <dbReference type="ARBA" id="ARBA00006056"/>
    </source>
</evidence>
<proteinExistence type="inferred from homology"/>
<evidence type="ECO:0000313" key="3">
    <source>
        <dbReference type="EMBL" id="CUH58851.1"/>
    </source>
</evidence>
<dbReference type="PANTHER" id="PTHR11091:SF0">
    <property type="entry name" value="MALATE DEHYDROGENASE"/>
    <property type="match status" value="1"/>
</dbReference>
<reference evidence="3 4" key="1">
    <citation type="submission" date="2015-09" db="EMBL/GenBank/DDBJ databases">
        <authorList>
            <consortium name="Swine Surveillance"/>
        </authorList>
    </citation>
    <scope>NUCLEOTIDE SEQUENCE [LARGE SCALE GENOMIC DNA]</scope>
    <source>
        <strain evidence="3 4">CECT 5294</strain>
    </source>
</reference>
<dbReference type="EMBL" id="CYRX01000006">
    <property type="protein sequence ID" value="CUH58851.1"/>
    <property type="molecule type" value="Genomic_DNA"/>
</dbReference>
<gene>
    <name evidence="3" type="primary">yjmC</name>
    <name evidence="3" type="ORF">THS5294_00131</name>
</gene>
<dbReference type="InterPro" id="IPR043143">
    <property type="entry name" value="Mal/L-sulf/L-lact_DH-like_NADP"/>
</dbReference>
<dbReference type="Pfam" id="PF02615">
    <property type="entry name" value="Ldh_2"/>
    <property type="match status" value="1"/>
</dbReference>
<dbReference type="Gene3D" id="3.30.1370.60">
    <property type="entry name" value="Hypothetical oxidoreductase yiak, domain 2"/>
    <property type="match status" value="1"/>
</dbReference>
<dbReference type="SUPFAM" id="SSF89733">
    <property type="entry name" value="L-sulfolactate dehydrogenase-like"/>
    <property type="match status" value="1"/>
</dbReference>
<dbReference type="EC" id="1.1.1.-" evidence="3"/>
<accession>A0A0P1EV92</accession>
<organism evidence="3 4">
    <name type="scientific">Thalassobacter stenotrophicus</name>
    <dbReference type="NCBI Taxonomy" id="266809"/>
    <lineage>
        <taxon>Bacteria</taxon>
        <taxon>Pseudomonadati</taxon>
        <taxon>Pseudomonadota</taxon>
        <taxon>Alphaproteobacteria</taxon>
        <taxon>Rhodobacterales</taxon>
        <taxon>Roseobacteraceae</taxon>
        <taxon>Thalassobacter</taxon>
    </lineage>
</organism>
<name>A0A0P1EV92_9RHOB</name>
<keyword evidence="2 3" id="KW-0560">Oxidoreductase</keyword>
<protein>
    <submittedName>
        <fullName evidence="3">Putative oxidoreductase YjmC</fullName>
        <ecNumber evidence="3">1.1.1.-</ecNumber>
    </submittedName>
</protein>
<evidence type="ECO:0000256" key="2">
    <source>
        <dbReference type="ARBA" id="ARBA00023002"/>
    </source>
</evidence>